<dbReference type="InterPro" id="IPR007995">
    <property type="entry name" value="DUF742"/>
</dbReference>
<evidence type="ECO:0000313" key="3">
    <source>
        <dbReference type="Proteomes" id="UP000317303"/>
    </source>
</evidence>
<feature type="compositionally biased region" description="Basic and acidic residues" evidence="1">
    <location>
        <begin position="97"/>
        <end position="108"/>
    </location>
</feature>
<accession>A0A660CKH5</accession>
<feature type="compositionally biased region" description="Acidic residues" evidence="1">
    <location>
        <begin position="164"/>
        <end position="174"/>
    </location>
</feature>
<dbReference type="AlphaFoldDB" id="A0A660CKH5"/>
<reference evidence="2 3" key="1">
    <citation type="submission" date="2019-07" db="EMBL/GenBank/DDBJ databases">
        <title>R&amp;d 2014.</title>
        <authorList>
            <person name="Klenk H.-P."/>
        </authorList>
    </citation>
    <scope>NUCLEOTIDE SEQUENCE [LARGE SCALE GENOMIC DNA]</scope>
    <source>
        <strain evidence="2 3">DSM 43194</strain>
    </source>
</reference>
<sequence>MHPPNEPARPEHSDDGVGRSGARFPSAKRREAFEAEPDPQPPESQLPESQPPEPDERLPGGSGARFPSAKALERIERAERKAAEKQAAKQAKKQHRRTADTDKADRSRVGRAGARFPSAAALERYEEESPAPPDPPSAEALPPAPTEPPRTPSAGPSRSTPAETDPDAEPYDPLEENRLRVRPYVITRGRTEVRGDLAIEAMVTVNPGGPWARERGNTDYQAVRRTCSEPRSVAEVAALMSVPLGVARVLLSDLAGADMVRIHAESVSGDERPGYALMQRVLAGLHRL</sequence>
<feature type="compositionally biased region" description="Basic and acidic residues" evidence="1">
    <location>
        <begin position="8"/>
        <end position="17"/>
    </location>
</feature>
<evidence type="ECO:0000256" key="1">
    <source>
        <dbReference type="SAM" id="MobiDB-lite"/>
    </source>
</evidence>
<dbReference type="PANTHER" id="PTHR36221">
    <property type="entry name" value="DUF742 DOMAIN-CONTAINING PROTEIN"/>
    <property type="match status" value="1"/>
</dbReference>
<dbReference type="EMBL" id="VLJV01000001">
    <property type="protein sequence ID" value="TWH21535.1"/>
    <property type="molecule type" value="Genomic_DNA"/>
</dbReference>
<dbReference type="RefSeq" id="WP_051758123.1">
    <property type="nucleotide sequence ID" value="NZ_JOIJ01000033.1"/>
</dbReference>
<evidence type="ECO:0000313" key="2">
    <source>
        <dbReference type="EMBL" id="TWH21535.1"/>
    </source>
</evidence>
<organism evidence="2 3">
    <name type="scientific">Prauserella rugosa</name>
    <dbReference type="NCBI Taxonomy" id="43354"/>
    <lineage>
        <taxon>Bacteria</taxon>
        <taxon>Bacillati</taxon>
        <taxon>Actinomycetota</taxon>
        <taxon>Actinomycetes</taxon>
        <taxon>Pseudonocardiales</taxon>
        <taxon>Pseudonocardiaceae</taxon>
        <taxon>Prauserella</taxon>
    </lineage>
</organism>
<comment type="caution">
    <text evidence="2">The sequence shown here is derived from an EMBL/GenBank/DDBJ whole genome shotgun (WGS) entry which is preliminary data.</text>
</comment>
<protein>
    <submittedName>
        <fullName evidence="2">Uncharacterized protein DUF742</fullName>
    </submittedName>
</protein>
<feature type="compositionally biased region" description="Pro residues" evidence="1">
    <location>
        <begin position="38"/>
        <end position="52"/>
    </location>
</feature>
<proteinExistence type="predicted"/>
<keyword evidence="3" id="KW-1185">Reference proteome</keyword>
<name>A0A660CKH5_9PSEU</name>
<feature type="compositionally biased region" description="Pro residues" evidence="1">
    <location>
        <begin position="130"/>
        <end position="151"/>
    </location>
</feature>
<gene>
    <name evidence="2" type="ORF">JD82_03399</name>
</gene>
<dbReference type="OrthoDB" id="4244884at2"/>
<feature type="compositionally biased region" description="Basic and acidic residues" evidence="1">
    <location>
        <begin position="71"/>
        <end position="87"/>
    </location>
</feature>
<dbReference type="Proteomes" id="UP000317303">
    <property type="component" value="Unassembled WGS sequence"/>
</dbReference>
<dbReference type="PANTHER" id="PTHR36221:SF1">
    <property type="entry name" value="DUF742 DOMAIN-CONTAINING PROTEIN"/>
    <property type="match status" value="1"/>
</dbReference>
<dbReference type="Pfam" id="PF05331">
    <property type="entry name" value="DUF742"/>
    <property type="match status" value="1"/>
</dbReference>
<feature type="region of interest" description="Disordered" evidence="1">
    <location>
        <begin position="1"/>
        <end position="176"/>
    </location>
</feature>